<dbReference type="InterPro" id="IPR052183">
    <property type="entry name" value="IS_Transposase"/>
</dbReference>
<keyword evidence="2" id="KW-0238">DNA-binding</keyword>
<protein>
    <submittedName>
        <fullName evidence="5">IS6 family transposase</fullName>
    </submittedName>
</protein>
<dbReference type="PROSITE" id="PS50994">
    <property type="entry name" value="INTEGRASE"/>
    <property type="match status" value="1"/>
</dbReference>
<evidence type="ECO:0000313" key="5">
    <source>
        <dbReference type="EMBL" id="MBU5335129.1"/>
    </source>
</evidence>
<dbReference type="InterPro" id="IPR047930">
    <property type="entry name" value="Transpos_IS6"/>
</dbReference>
<feature type="domain" description="Integrase catalytic" evidence="4">
    <location>
        <begin position="26"/>
        <end position="189"/>
    </location>
</feature>
<dbReference type="EMBL" id="JAHLOQ010000002">
    <property type="protein sequence ID" value="MBU5335129.1"/>
    <property type="molecule type" value="Genomic_DNA"/>
</dbReference>
<dbReference type="InterPro" id="IPR001584">
    <property type="entry name" value="Integrase_cat-core"/>
</dbReference>
<name>A0ABS6DU46_9FIRM</name>
<keyword evidence="1" id="KW-0815">Transposition</keyword>
<keyword evidence="6" id="KW-1185">Reference proteome</keyword>
<dbReference type="Proteomes" id="UP001196301">
    <property type="component" value="Unassembled WGS sequence"/>
</dbReference>
<dbReference type="PANTHER" id="PTHR35528:SF3">
    <property type="entry name" value="BLL1675 PROTEIN"/>
    <property type="match status" value="1"/>
</dbReference>
<dbReference type="Pfam" id="PF13610">
    <property type="entry name" value="DDE_Tnp_IS240"/>
    <property type="match status" value="1"/>
</dbReference>
<reference evidence="5 6" key="1">
    <citation type="submission" date="2021-06" db="EMBL/GenBank/DDBJ databases">
        <authorList>
            <person name="Sun Q."/>
            <person name="Li D."/>
        </authorList>
    </citation>
    <scope>NUCLEOTIDE SEQUENCE [LARGE SCALE GENOMIC DNA]</scope>
    <source>
        <strain evidence="5 6">N19</strain>
    </source>
</reference>
<gene>
    <name evidence="5" type="ORF">KQI20_01630</name>
</gene>
<dbReference type="NCBIfam" id="NF033587">
    <property type="entry name" value="transpos_IS6"/>
    <property type="match status" value="1"/>
</dbReference>
<evidence type="ECO:0000313" key="6">
    <source>
        <dbReference type="Proteomes" id="UP001196301"/>
    </source>
</evidence>
<sequence length="201" mass="23432">MNIKVSHVTISKWIKKFDKYFKSISDELTHDIYLGDSDEWHADETVVKVNGQKYYLWICIDSESRLITSWNLSGSRGSDAAFSLFKQAKKFGSPNAIVTDRWPSYIEAIKTTFNDTKHIRVESFCDDISNNLIESFNKTFKSWYKKVKGFKSFESANSLISNFIFYYNFIKSHSSLSNLTPAEVCGINYSHRDKINWFVKY</sequence>
<keyword evidence="3" id="KW-0233">DNA recombination</keyword>
<dbReference type="PANTHER" id="PTHR35528">
    <property type="entry name" value="BLL1675 PROTEIN"/>
    <property type="match status" value="1"/>
</dbReference>
<evidence type="ECO:0000259" key="4">
    <source>
        <dbReference type="PROSITE" id="PS50994"/>
    </source>
</evidence>
<accession>A0ABS6DU46</accession>
<proteinExistence type="predicted"/>
<comment type="caution">
    <text evidence="5">The sequence shown here is derived from an EMBL/GenBank/DDBJ whole genome shotgun (WGS) entry which is preliminary data.</text>
</comment>
<dbReference type="InterPro" id="IPR032874">
    <property type="entry name" value="DDE_dom"/>
</dbReference>
<evidence type="ECO:0000256" key="1">
    <source>
        <dbReference type="ARBA" id="ARBA00022578"/>
    </source>
</evidence>
<organism evidence="5 6">
    <name type="scientific">Intestinibacter bartlettii</name>
    <dbReference type="NCBI Taxonomy" id="261299"/>
    <lineage>
        <taxon>Bacteria</taxon>
        <taxon>Bacillati</taxon>
        <taxon>Bacillota</taxon>
        <taxon>Clostridia</taxon>
        <taxon>Peptostreptococcales</taxon>
        <taxon>Peptostreptococcaceae</taxon>
        <taxon>Intestinibacter</taxon>
    </lineage>
</organism>
<evidence type="ECO:0000256" key="3">
    <source>
        <dbReference type="ARBA" id="ARBA00023172"/>
    </source>
</evidence>
<feature type="non-terminal residue" evidence="5">
    <location>
        <position position="1"/>
    </location>
</feature>
<evidence type="ECO:0000256" key="2">
    <source>
        <dbReference type="ARBA" id="ARBA00023125"/>
    </source>
</evidence>
<dbReference type="RefSeq" id="WP_216568288.1">
    <property type="nucleotide sequence ID" value="NZ_JAHLOQ010000002.1"/>
</dbReference>